<dbReference type="PANTHER" id="PTHR42711">
    <property type="entry name" value="ABC TRANSPORTER ATP-BINDING PROTEIN"/>
    <property type="match status" value="1"/>
</dbReference>
<dbReference type="PANTHER" id="PTHR42711:SF5">
    <property type="entry name" value="ABC TRANSPORTER ATP-BINDING PROTEIN NATA"/>
    <property type="match status" value="1"/>
</dbReference>
<keyword evidence="8" id="KW-1185">Reference proteome</keyword>
<dbReference type="GO" id="GO:0016887">
    <property type="term" value="F:ATP hydrolysis activity"/>
    <property type="evidence" value="ECO:0007669"/>
    <property type="project" value="InterPro"/>
</dbReference>
<protein>
    <submittedName>
        <fullName evidence="7">ABC transporter ATP-binding protein</fullName>
    </submittedName>
</protein>
<dbReference type="EMBL" id="LIYD01000005">
    <property type="protein sequence ID" value="KOS04627.1"/>
    <property type="molecule type" value="Genomic_DNA"/>
</dbReference>
<keyword evidence="2" id="KW-0813">Transport</keyword>
<dbReference type="PROSITE" id="PS50893">
    <property type="entry name" value="ABC_TRANSPORTER_2"/>
    <property type="match status" value="1"/>
</dbReference>
<proteinExistence type="inferred from homology"/>
<evidence type="ECO:0000259" key="6">
    <source>
        <dbReference type="PROSITE" id="PS50893"/>
    </source>
</evidence>
<dbReference type="Pfam" id="PF00005">
    <property type="entry name" value="ABC_tran"/>
    <property type="match status" value="1"/>
</dbReference>
<sequence>MKPILEVKNVVKQYGNYTALNNVSLSVPQGSIYGLLGPNGAGKTSLIRIINQITMPDSGEILLDGERLNPGHVGHIGYMPEERGLYKTMKVGEQALYLAQLKGLSKKEAKEQLDYWFEKLEITGWWNKKIQELSKGMAQKIQFVVTVLHRPKLLILDEPFSGFDPVNANLIKDEILELRDKGTTVIFSTHRMETVEDMCDYIALIHKSNKLIEGGLNEVKKQYRTNTFQVGIAPHNFQGLLADISTKFTTRQANFKTLDDELKLEVDLPQGHAPRELMQYLLQHGEVTYFVEKIPSVNDIFIQTVSQKK</sequence>
<dbReference type="InterPro" id="IPR017871">
    <property type="entry name" value="ABC_transporter-like_CS"/>
</dbReference>
<dbReference type="OrthoDB" id="9801987at2"/>
<evidence type="ECO:0000313" key="7">
    <source>
        <dbReference type="EMBL" id="KOS04627.1"/>
    </source>
</evidence>
<evidence type="ECO:0000256" key="4">
    <source>
        <dbReference type="ARBA" id="ARBA00022741"/>
    </source>
</evidence>
<keyword evidence="4" id="KW-0547">Nucleotide-binding</keyword>
<dbReference type="InterPro" id="IPR050763">
    <property type="entry name" value="ABC_transporter_ATP-binding"/>
</dbReference>
<accession>A0A0M8MFD7</accession>
<dbReference type="PROSITE" id="PS00211">
    <property type="entry name" value="ABC_TRANSPORTER_1"/>
    <property type="match status" value="1"/>
</dbReference>
<dbReference type="RefSeq" id="WP_054405596.1">
    <property type="nucleotide sequence ID" value="NZ_FOYA01000012.1"/>
</dbReference>
<evidence type="ECO:0000256" key="3">
    <source>
        <dbReference type="ARBA" id="ARBA00022458"/>
    </source>
</evidence>
<comment type="similarity">
    <text evidence="1">Belongs to the ABC transporter superfamily.</text>
</comment>
<dbReference type="InterPro" id="IPR025302">
    <property type="entry name" value="DrrA1/2-like_C"/>
</dbReference>
<evidence type="ECO:0000256" key="5">
    <source>
        <dbReference type="ARBA" id="ARBA00022840"/>
    </source>
</evidence>
<evidence type="ECO:0000256" key="2">
    <source>
        <dbReference type="ARBA" id="ARBA00022448"/>
    </source>
</evidence>
<evidence type="ECO:0000256" key="1">
    <source>
        <dbReference type="ARBA" id="ARBA00005417"/>
    </source>
</evidence>
<dbReference type="Proteomes" id="UP000037755">
    <property type="component" value="Unassembled WGS sequence"/>
</dbReference>
<name>A0A0M8MFD7_9FLAO</name>
<keyword evidence="3" id="KW-0536">Nodulation</keyword>
<dbReference type="GO" id="GO:0005524">
    <property type="term" value="F:ATP binding"/>
    <property type="evidence" value="ECO:0007669"/>
    <property type="project" value="UniProtKB-KW"/>
</dbReference>
<organism evidence="7 8">
    <name type="scientific">Flavobacterium akiainvivens</name>
    <dbReference type="NCBI Taxonomy" id="1202724"/>
    <lineage>
        <taxon>Bacteria</taxon>
        <taxon>Pseudomonadati</taxon>
        <taxon>Bacteroidota</taxon>
        <taxon>Flavobacteriia</taxon>
        <taxon>Flavobacteriales</taxon>
        <taxon>Flavobacteriaceae</taxon>
        <taxon>Flavobacterium</taxon>
    </lineage>
</organism>
<dbReference type="SMART" id="SM00382">
    <property type="entry name" value="AAA"/>
    <property type="match status" value="1"/>
</dbReference>
<comment type="caution">
    <text evidence="7">The sequence shown here is derived from an EMBL/GenBank/DDBJ whole genome shotgun (WGS) entry which is preliminary data.</text>
</comment>
<dbReference type="PATRIC" id="fig|1202724.3.peg.22"/>
<dbReference type="InterPro" id="IPR003593">
    <property type="entry name" value="AAA+_ATPase"/>
</dbReference>
<gene>
    <name evidence="7" type="ORF">AM493_00155</name>
</gene>
<dbReference type="InterPro" id="IPR027417">
    <property type="entry name" value="P-loop_NTPase"/>
</dbReference>
<keyword evidence="5 7" id="KW-0067">ATP-binding</keyword>
<dbReference type="InterPro" id="IPR003439">
    <property type="entry name" value="ABC_transporter-like_ATP-bd"/>
</dbReference>
<reference evidence="7 8" key="1">
    <citation type="submission" date="2015-08" db="EMBL/GenBank/DDBJ databases">
        <title>Whole genome sequence of Flavobacterium akiainvivens IK-1T, from decaying Wikstroemia oahuensis, an endemic Hawaiian shrub.</title>
        <authorList>
            <person name="Wan X."/>
            <person name="Hou S."/>
            <person name="Saito J."/>
            <person name="Donachie S."/>
        </authorList>
    </citation>
    <scope>NUCLEOTIDE SEQUENCE [LARGE SCALE GENOMIC DNA]</scope>
    <source>
        <strain evidence="7 8">IK-1</strain>
    </source>
</reference>
<dbReference type="Pfam" id="PF13732">
    <property type="entry name" value="DrrA1-3_C"/>
    <property type="match status" value="1"/>
</dbReference>
<dbReference type="Gene3D" id="3.40.50.300">
    <property type="entry name" value="P-loop containing nucleotide triphosphate hydrolases"/>
    <property type="match status" value="1"/>
</dbReference>
<evidence type="ECO:0000313" key="8">
    <source>
        <dbReference type="Proteomes" id="UP000037755"/>
    </source>
</evidence>
<dbReference type="CDD" id="cd03269">
    <property type="entry name" value="ABC_putative_ATPase"/>
    <property type="match status" value="1"/>
</dbReference>
<feature type="domain" description="ABC transporter" evidence="6">
    <location>
        <begin position="5"/>
        <end position="232"/>
    </location>
</feature>
<dbReference type="AlphaFoldDB" id="A0A0M8MFD7"/>
<dbReference type="STRING" id="1202724.AM493_00155"/>
<dbReference type="SUPFAM" id="SSF52540">
    <property type="entry name" value="P-loop containing nucleoside triphosphate hydrolases"/>
    <property type="match status" value="1"/>
</dbReference>